<evidence type="ECO:0000313" key="2">
    <source>
        <dbReference type="Proteomes" id="UP000001631"/>
    </source>
</evidence>
<dbReference type="GeneID" id="69041509"/>
<dbReference type="InParanoid" id="C0NZB3"/>
<dbReference type="Proteomes" id="UP000001631">
    <property type="component" value="Unassembled WGS sequence"/>
</dbReference>
<dbReference type="EMBL" id="GG663378">
    <property type="protein sequence ID" value="EEH03161.1"/>
    <property type="molecule type" value="Genomic_DNA"/>
</dbReference>
<dbReference type="STRING" id="447093.C0NZB3"/>
<proteinExistence type="predicted"/>
<evidence type="ECO:0000313" key="1">
    <source>
        <dbReference type="EMBL" id="EEH03161.1"/>
    </source>
</evidence>
<dbReference type="AlphaFoldDB" id="C0NZB3"/>
<dbReference type="GO" id="GO:0000428">
    <property type="term" value="C:DNA-directed RNA polymerase complex"/>
    <property type="evidence" value="ECO:0007669"/>
    <property type="project" value="UniProtKB-KW"/>
</dbReference>
<accession>C0NZB3</accession>
<gene>
    <name evidence="1" type="ORF">HCBG_08493</name>
</gene>
<keyword evidence="2" id="KW-1185">Reference proteome</keyword>
<keyword evidence="1" id="KW-0240">DNA-directed RNA polymerase</keyword>
<keyword evidence="1" id="KW-0804">Transcription</keyword>
<sequence>MSQLNYSYLNSLLEAFVSIAGIRELLCTLGPVSLYRNRIHSSTQTPTSPISSLLASTTCGRIAFLPPIQNDNSRPLFFMWKGVVGDLWERYLKLLDEGVPDGYNPAERDRAKTQL</sequence>
<name>C0NZB3_AJECG</name>
<dbReference type="HOGENOM" id="CLU_2108310_0_0_1"/>
<reference evidence="1" key="1">
    <citation type="submission" date="2009-02" db="EMBL/GenBank/DDBJ databases">
        <title>The Genome Sequence of Ajellomyces capsulatus strain G186AR.</title>
        <authorList>
            <consortium name="The Broad Institute Genome Sequencing Platform"/>
            <person name="Champion M."/>
            <person name="Cuomo C."/>
            <person name="Ma L.-J."/>
            <person name="Henn M.R."/>
            <person name="Sil A."/>
            <person name="Goldman B."/>
            <person name="Young S.K."/>
            <person name="Kodira C.D."/>
            <person name="Zeng Q."/>
            <person name="Koehrsen M."/>
            <person name="Alvarado L."/>
            <person name="Berlin A."/>
            <person name="Borenstein D."/>
            <person name="Chen Z."/>
            <person name="Engels R."/>
            <person name="Freedman E."/>
            <person name="Gellesch M."/>
            <person name="Goldberg J."/>
            <person name="Griggs A."/>
            <person name="Gujja S."/>
            <person name="Heiman D."/>
            <person name="Hepburn T."/>
            <person name="Howarth C."/>
            <person name="Jen D."/>
            <person name="Larson L."/>
            <person name="Lewis B."/>
            <person name="Mehta T."/>
            <person name="Park D."/>
            <person name="Pearson M."/>
            <person name="Roberts A."/>
            <person name="Saif S."/>
            <person name="Shea T."/>
            <person name="Shenoy N."/>
            <person name="Sisk P."/>
            <person name="Stolte C."/>
            <person name="Sykes S."/>
            <person name="Walk T."/>
            <person name="White J."/>
            <person name="Yandava C."/>
            <person name="Klein B."/>
            <person name="McEwen J.G."/>
            <person name="Puccia R."/>
            <person name="Goldman G.H."/>
            <person name="Felipe M.S."/>
            <person name="Nino-Vega G."/>
            <person name="San-Blas G."/>
            <person name="Taylor J."/>
            <person name="Mendoza L."/>
            <person name="Galagan J."/>
            <person name="Nusbaum C."/>
            <person name="Birren B."/>
        </authorList>
    </citation>
    <scope>NUCLEOTIDE SEQUENCE</scope>
    <source>
        <strain evidence="1">G186AR</strain>
    </source>
</reference>
<organism evidence="1 2">
    <name type="scientific">Ajellomyces capsulatus (strain G186AR / H82 / ATCC MYA-2454 / RMSCC 2432)</name>
    <name type="common">Darling's disease fungus</name>
    <name type="synonym">Histoplasma capsulatum</name>
    <dbReference type="NCBI Taxonomy" id="447093"/>
    <lineage>
        <taxon>Eukaryota</taxon>
        <taxon>Fungi</taxon>
        <taxon>Dikarya</taxon>
        <taxon>Ascomycota</taxon>
        <taxon>Pezizomycotina</taxon>
        <taxon>Eurotiomycetes</taxon>
        <taxon>Eurotiomycetidae</taxon>
        <taxon>Onygenales</taxon>
        <taxon>Ajellomycetaceae</taxon>
        <taxon>Histoplasma</taxon>
    </lineage>
</organism>
<dbReference type="RefSeq" id="XP_045283642.1">
    <property type="nucleotide sequence ID" value="XM_045435542.1"/>
</dbReference>
<protein>
    <submittedName>
        <fullName evidence="1">DNA-directed RNA polymerase N/8 kDa subunit superfamily</fullName>
    </submittedName>
</protein>